<evidence type="ECO:0000259" key="1">
    <source>
        <dbReference type="Pfam" id="PF00149"/>
    </source>
</evidence>
<dbReference type="RefSeq" id="WP_051307879.1">
    <property type="nucleotide sequence ID" value="NZ_CP021081.1"/>
</dbReference>
<dbReference type="PANTHER" id="PTHR42850:SF7">
    <property type="entry name" value="BIS(5'-NUCLEOSYL)-TETRAPHOSPHATASE PRPE [ASYMMETRICAL]"/>
    <property type="match status" value="1"/>
</dbReference>
<dbReference type="Proteomes" id="UP000259030">
    <property type="component" value="Chromosome"/>
</dbReference>
<dbReference type="Gene3D" id="3.60.21.10">
    <property type="match status" value="1"/>
</dbReference>
<accession>A0A221SSN3</accession>
<reference evidence="2 3" key="1">
    <citation type="submission" date="2017-05" db="EMBL/GenBank/DDBJ databases">
        <title>The complete genome sequence of Deinococcus ficus isolated from the rhizosphere of the Ficus religiosa L. in Taiwan.</title>
        <authorList>
            <person name="Wu K.-M."/>
            <person name="Liao T.-L."/>
            <person name="Liu Y.-M."/>
            <person name="Young C.-C."/>
            <person name="Tsai S.-F."/>
        </authorList>
    </citation>
    <scope>NUCLEOTIDE SEQUENCE [LARGE SCALE GENOMIC DNA]</scope>
    <source>
        <strain evidence="2 3">CC-FR2-10</strain>
    </source>
</reference>
<dbReference type="InterPro" id="IPR041780">
    <property type="entry name" value="MPP_PrpE-like"/>
</dbReference>
<dbReference type="InterPro" id="IPR027417">
    <property type="entry name" value="P-loop_NTPase"/>
</dbReference>
<dbReference type="PANTHER" id="PTHR42850">
    <property type="entry name" value="METALLOPHOSPHOESTERASE"/>
    <property type="match status" value="1"/>
</dbReference>
<organism evidence="2 3">
    <name type="scientific">Deinococcus ficus</name>
    <dbReference type="NCBI Taxonomy" id="317577"/>
    <lineage>
        <taxon>Bacteria</taxon>
        <taxon>Thermotogati</taxon>
        <taxon>Deinococcota</taxon>
        <taxon>Deinococci</taxon>
        <taxon>Deinococcales</taxon>
        <taxon>Deinococcaceae</taxon>
        <taxon>Deinococcus</taxon>
    </lineage>
</organism>
<dbReference type="AlphaFoldDB" id="A0A221SSN3"/>
<dbReference type="SUPFAM" id="SSF56300">
    <property type="entry name" value="Metallo-dependent phosphatases"/>
    <property type="match status" value="1"/>
</dbReference>
<dbReference type="Pfam" id="PF00149">
    <property type="entry name" value="Metallophos"/>
    <property type="match status" value="1"/>
</dbReference>
<feature type="domain" description="Calcineurin-like phosphoesterase" evidence="1">
    <location>
        <begin position="172"/>
        <end position="361"/>
    </location>
</feature>
<dbReference type="GO" id="GO:0016791">
    <property type="term" value="F:phosphatase activity"/>
    <property type="evidence" value="ECO:0007669"/>
    <property type="project" value="TreeGrafter"/>
</dbReference>
<gene>
    <name evidence="2" type="ORF">DFI_00255</name>
</gene>
<evidence type="ECO:0000313" key="3">
    <source>
        <dbReference type="Proteomes" id="UP000259030"/>
    </source>
</evidence>
<dbReference type="Gene3D" id="3.40.50.300">
    <property type="entry name" value="P-loop containing nucleotide triphosphate hydrolases"/>
    <property type="match status" value="1"/>
</dbReference>
<dbReference type="GO" id="GO:0005737">
    <property type="term" value="C:cytoplasm"/>
    <property type="evidence" value="ECO:0007669"/>
    <property type="project" value="TreeGrafter"/>
</dbReference>
<sequence length="423" mass="44299">MSALPAATSGPLHVPARGLIAVIGADGSDPAGWAARHFAPEEVLDPGTFRAWVGGDAAGGLDALLHVAGARLSRGLLTVIAGPLVRPMDRAPLVALARAHDLPASAVVLDPPRADLPRTDAVQAQVTELHRTLGGLEKEGFRRVWVRRGPGLEGSGVRRVPLAPDRSDLRGPFDFIGDVHGCLPELRDLLGALGYAVGEDLSVTPPPGRTAVFVGDLVDRGPDSAGVLQLVMTLVRSSAGLCLLGNHDEKLARALEGRSVKPVHGLDVTLAQVHARGEAFAGQVRAFLGSLPTHLVLDGGRVVVAHAGLPERYHGRVGGRVRTFALYGDVNGQKDEYGLPVRGDWAAGYRGGALVVYGHTPHLDVRALNGTVNLDTGCAFGGKLSALRYPEGQVVQVPARAAYWVPAKPMPAVPEEARFVGEG</sequence>
<dbReference type="CDD" id="cd07423">
    <property type="entry name" value="MPP_Prp_like"/>
    <property type="match status" value="1"/>
</dbReference>
<dbReference type="STRING" id="317577.GCA_000419625_01130"/>
<proteinExistence type="predicted"/>
<dbReference type="InterPro" id="IPR029052">
    <property type="entry name" value="Metallo-depent_PP-like"/>
</dbReference>
<dbReference type="EMBL" id="CP021081">
    <property type="protein sequence ID" value="ASN79641.1"/>
    <property type="molecule type" value="Genomic_DNA"/>
</dbReference>
<name>A0A221SSN3_9DEIO</name>
<dbReference type="InterPro" id="IPR004843">
    <property type="entry name" value="Calcineurin-like_PHP"/>
</dbReference>
<evidence type="ECO:0000313" key="2">
    <source>
        <dbReference type="EMBL" id="ASN79641.1"/>
    </source>
</evidence>
<keyword evidence="3" id="KW-1185">Reference proteome</keyword>
<dbReference type="InterPro" id="IPR050126">
    <property type="entry name" value="Ap4A_hydrolase"/>
</dbReference>
<protein>
    <submittedName>
        <fullName evidence="2">Serine/threonine protein phosphatase</fullName>
    </submittedName>
</protein>
<dbReference type="KEGG" id="dfc:DFI_00255"/>